<sequence length="62" mass="7430">MRQTDETTLAKKLARQQLRREVWEKIRSRAIQLSIDADDLYEWVVEQAALKTQSQQLPWNVF</sequence>
<evidence type="ECO:0000313" key="2">
    <source>
        <dbReference type="Proteomes" id="UP000282438"/>
    </source>
</evidence>
<dbReference type="EMBL" id="CP034433">
    <property type="protein sequence ID" value="AZN36266.1"/>
    <property type="molecule type" value="Genomic_DNA"/>
</dbReference>
<organism evidence="1 2">
    <name type="scientific">Iodobacter ciconiae</name>
    <dbReference type="NCBI Taxonomy" id="2496266"/>
    <lineage>
        <taxon>Bacteria</taxon>
        <taxon>Pseudomonadati</taxon>
        <taxon>Pseudomonadota</taxon>
        <taxon>Betaproteobacteria</taxon>
        <taxon>Neisseriales</taxon>
        <taxon>Chitinibacteraceae</taxon>
        <taxon>Iodobacter</taxon>
    </lineage>
</organism>
<dbReference type="KEGG" id="iod:EJO50_07070"/>
<evidence type="ECO:0000313" key="1">
    <source>
        <dbReference type="EMBL" id="AZN36266.1"/>
    </source>
</evidence>
<protein>
    <submittedName>
        <fullName evidence="1">Uncharacterized protein</fullName>
    </submittedName>
</protein>
<dbReference type="OrthoDB" id="9180974at2"/>
<keyword evidence="2" id="KW-1185">Reference proteome</keyword>
<reference evidence="1 2" key="1">
    <citation type="submission" date="2018-12" db="EMBL/GenBank/DDBJ databases">
        <title>Complete genome sequence of Iodobacter sp. H11R3.</title>
        <authorList>
            <person name="Bae J.-W."/>
        </authorList>
    </citation>
    <scope>NUCLEOTIDE SEQUENCE [LARGE SCALE GENOMIC DNA]</scope>
    <source>
        <strain evidence="1 2">H11R3</strain>
    </source>
</reference>
<proteinExistence type="predicted"/>
<dbReference type="Proteomes" id="UP000282438">
    <property type="component" value="Chromosome"/>
</dbReference>
<name>A0A3S8ZS06_9NEIS</name>
<gene>
    <name evidence="1" type="ORF">EJO50_07070</name>
</gene>
<dbReference type="AlphaFoldDB" id="A0A3S8ZS06"/>
<dbReference type="RefSeq" id="WP_125972784.1">
    <property type="nucleotide sequence ID" value="NZ_CP034433.1"/>
</dbReference>
<accession>A0A3S8ZS06</accession>